<gene>
    <name evidence="1" type="ORF">SCAL_001443</name>
</gene>
<protein>
    <recommendedName>
        <fullName evidence="3">Copper amine oxidase</fullName>
    </recommendedName>
</protein>
<dbReference type="Pfam" id="PF09826">
    <property type="entry name" value="Beta_propel"/>
    <property type="match status" value="1"/>
</dbReference>
<sequence>MSVKFKILAVILLVVAILTSGCLSEYERNDGIDDVLSGTEPETGLDLKKFNNSGEVIDFLEAAGEYRNIYSYGYGGRGSADMTKVMEEIAPVPVPAEASVAEDYSTTNIQVAGVDEADFVKNDDRYIYLICGDKLVIIDAYPAEDARIVSETEIDGTARDMYLNGDRLVVFTQDYEEVYTIAEYDYIPRPRSIENTHLHIYDISDRSDPVEVKDYAVSGSYYQSRMIGDYVYLITTKYPYYYGGVIDLPVVRESSRTVLKPDIYYFDNPEDSYNFNTIASIDIMSDEDDVNAKTFLMGYSNNLYVSKNNIYITYQKNPPYRYYDALQEERFYDVVVPLLPPDVRSEIEKIQEDDALNSYEKWDEISGILEDMYNSMDEGDKDDLLKKIEDAVAAWDAELEAAMRKTVIQKFAIKDGRIEYKARGEVEGYPLNQFSMDEYNGYFRIATTTSFWMRNRGSVEYNNLFVLDEDLEVVGSLEKLAENERIYSTRFMGDRLYMVTFKRIDPLFVIDLSNPTDPAVLGKLKIPGFSDYLHPYDEDHIIGIGKETDSNEWGGVSVKGVKLALFDVSDVTDPKQLDKYEIGTSGTDSEALRDHKAFLFDKKKNLLVIPIREVEDGYSRQRVWQGAYVFSLSVDEGFDLKGRISHFEGDEDEYGYWGSPSAVRRSLYMDDVLYTISAKLLKMNDIETLEEINEVKLPYEENTYYPHPYWR</sequence>
<proteinExistence type="predicted"/>
<evidence type="ECO:0000313" key="2">
    <source>
        <dbReference type="Proteomes" id="UP000186940"/>
    </source>
</evidence>
<dbReference type="STRING" id="1838285.SCAL_001443"/>
<dbReference type="PATRIC" id="fig|1838285.3.peg.1466"/>
<evidence type="ECO:0008006" key="3">
    <source>
        <dbReference type="Google" id="ProtNLM"/>
    </source>
</evidence>
<organism evidence="1 2">
    <name type="scientific">Candidatus Syntropharchaeum caldarium</name>
    <dbReference type="NCBI Taxonomy" id="1838285"/>
    <lineage>
        <taxon>Archaea</taxon>
        <taxon>Methanobacteriati</taxon>
        <taxon>Methanobacteriota</taxon>
        <taxon>Stenosarchaea group</taxon>
        <taxon>Methanomicrobia</taxon>
        <taxon>Methanosarcinales</taxon>
        <taxon>ANME-2 cluster</taxon>
        <taxon>Candidatus Syntropharchaeum</taxon>
    </lineage>
</organism>
<evidence type="ECO:0000313" key="1">
    <source>
        <dbReference type="EMBL" id="OFV67525.1"/>
    </source>
</evidence>
<dbReference type="PROSITE" id="PS51257">
    <property type="entry name" value="PROKAR_LIPOPROTEIN"/>
    <property type="match status" value="1"/>
</dbReference>
<keyword evidence="2" id="KW-1185">Reference proteome</keyword>
<dbReference type="AlphaFoldDB" id="A0A1F2P923"/>
<comment type="caution">
    <text evidence="1">The sequence shown here is derived from an EMBL/GenBank/DDBJ whole genome shotgun (WGS) entry which is preliminary data.</text>
</comment>
<reference evidence="1" key="1">
    <citation type="submission" date="2016-05" db="EMBL/GenBank/DDBJ databases">
        <title>Microbial consortia oxidize butane by reversing methanogenesis.</title>
        <authorList>
            <person name="Laso-Perez R."/>
            <person name="Richter M."/>
            <person name="Wegener G."/>
            <person name="Musat F."/>
        </authorList>
    </citation>
    <scope>NUCLEOTIDE SEQUENCE [LARGE SCALE GENOMIC DNA]</scope>
    <source>
        <strain evidence="1">BOX2</strain>
    </source>
</reference>
<dbReference type="EMBL" id="LYOS01000004">
    <property type="protein sequence ID" value="OFV67525.1"/>
    <property type="molecule type" value="Genomic_DNA"/>
</dbReference>
<name>A0A1F2P923_9EURY</name>
<dbReference type="InterPro" id="IPR019198">
    <property type="entry name" value="Beta_propeller_containing"/>
</dbReference>
<dbReference type="Proteomes" id="UP000186940">
    <property type="component" value="Unassembled WGS sequence"/>
</dbReference>
<accession>A0A1F2P923</accession>